<dbReference type="RefSeq" id="WP_346102622.1">
    <property type="nucleotide sequence ID" value="NZ_BAAAOD010000010.1"/>
</dbReference>
<organism evidence="4 5">
    <name type="scientific">Pseudonocardia alni subsp. carboxydivorans</name>
    <dbReference type="NCBI Taxonomy" id="415010"/>
    <lineage>
        <taxon>Bacteria</taxon>
        <taxon>Bacillati</taxon>
        <taxon>Actinomycetota</taxon>
        <taxon>Actinomycetes</taxon>
        <taxon>Pseudonocardiales</taxon>
        <taxon>Pseudonocardiaceae</taxon>
        <taxon>Pseudonocardia</taxon>
    </lineage>
</organism>
<keyword evidence="2" id="KW-0804">Transcription</keyword>
<accession>A0ABU9ADA9</accession>
<proteinExistence type="predicted"/>
<feature type="domain" description="Tetracyclin repressor-like C-terminal" evidence="3">
    <location>
        <begin position="9"/>
        <end position="118"/>
    </location>
</feature>
<name>A0ABU9ADA9_PSEA5</name>
<evidence type="ECO:0000259" key="3">
    <source>
        <dbReference type="Pfam" id="PF16859"/>
    </source>
</evidence>
<dbReference type="EMBL" id="JBBPIX010000003">
    <property type="protein sequence ID" value="MEK6463739.1"/>
    <property type="molecule type" value="Genomic_DNA"/>
</dbReference>
<dbReference type="Gene3D" id="1.10.357.10">
    <property type="entry name" value="Tetracycline Repressor, domain 2"/>
    <property type="match status" value="1"/>
</dbReference>
<sequence>MIETSAPRADTGSLDGDLLANAELVRSTLADPRQGPLLTALVCAAVDDAGTARALRGFYDARTAVWEPCVTDAVARGELPAGTDPAGVVRAVSAPLYHQLLTRGTRPDTADAHRAAAATAAAARAGVFVSAGARRTS</sequence>
<keyword evidence="5" id="KW-1185">Reference proteome</keyword>
<evidence type="ECO:0000256" key="2">
    <source>
        <dbReference type="ARBA" id="ARBA00023163"/>
    </source>
</evidence>
<evidence type="ECO:0000313" key="5">
    <source>
        <dbReference type="Proteomes" id="UP001367513"/>
    </source>
</evidence>
<evidence type="ECO:0000313" key="4">
    <source>
        <dbReference type="EMBL" id="MEK6463739.1"/>
    </source>
</evidence>
<keyword evidence="1" id="KW-0805">Transcription regulation</keyword>
<dbReference type="Pfam" id="PF16859">
    <property type="entry name" value="TetR_C_11"/>
    <property type="match status" value="1"/>
</dbReference>
<protein>
    <submittedName>
        <fullName evidence="4">TetR-like C-terminal domain-containing protein</fullName>
    </submittedName>
</protein>
<dbReference type="InterPro" id="IPR011075">
    <property type="entry name" value="TetR_C"/>
</dbReference>
<dbReference type="SUPFAM" id="SSF48498">
    <property type="entry name" value="Tetracyclin repressor-like, C-terminal domain"/>
    <property type="match status" value="1"/>
</dbReference>
<gene>
    <name evidence="4" type="ORF">WG925_08330</name>
</gene>
<reference evidence="4 5" key="1">
    <citation type="submission" date="2024-03" db="EMBL/GenBank/DDBJ databases">
        <title>Draft genome sequence of Pseudonocardia carboxydivorans JCM 14827.</title>
        <authorList>
            <person name="Duangmal K."/>
        </authorList>
    </citation>
    <scope>NUCLEOTIDE SEQUENCE [LARGE SCALE GENOMIC DNA]</scope>
    <source>
        <strain evidence="4 5">JCM 14827</strain>
    </source>
</reference>
<comment type="caution">
    <text evidence="4">The sequence shown here is derived from an EMBL/GenBank/DDBJ whole genome shotgun (WGS) entry which is preliminary data.</text>
</comment>
<evidence type="ECO:0000256" key="1">
    <source>
        <dbReference type="ARBA" id="ARBA00023015"/>
    </source>
</evidence>
<dbReference type="InterPro" id="IPR036271">
    <property type="entry name" value="Tet_transcr_reg_TetR-rel_C_sf"/>
</dbReference>
<dbReference type="Proteomes" id="UP001367513">
    <property type="component" value="Unassembled WGS sequence"/>
</dbReference>